<dbReference type="Gene3D" id="1.10.150.130">
    <property type="match status" value="1"/>
</dbReference>
<dbReference type="RefSeq" id="WP_312863869.1">
    <property type="nucleotide sequence ID" value="NZ_JACHJP010000008.1"/>
</dbReference>
<accession>A0A7W7VR85</accession>
<dbReference type="Gene3D" id="1.10.443.10">
    <property type="entry name" value="Intergrase catalytic core"/>
    <property type="match status" value="1"/>
</dbReference>
<keyword evidence="9" id="KW-1185">Reference proteome</keyword>
<feature type="region of interest" description="Disordered" evidence="5">
    <location>
        <begin position="1"/>
        <end position="37"/>
    </location>
</feature>
<dbReference type="AlphaFoldDB" id="A0A7W7VR85"/>
<dbReference type="EMBL" id="JACHJP010000008">
    <property type="protein sequence ID" value="MBB4919095.1"/>
    <property type="molecule type" value="Genomic_DNA"/>
</dbReference>
<gene>
    <name evidence="8" type="ORF">FHS44_006231</name>
</gene>
<dbReference type="GO" id="GO:0003677">
    <property type="term" value="F:DNA binding"/>
    <property type="evidence" value="ECO:0007669"/>
    <property type="project" value="UniProtKB-UniRule"/>
</dbReference>
<dbReference type="InterPro" id="IPR050090">
    <property type="entry name" value="Tyrosine_recombinase_XerCD"/>
</dbReference>
<organism evidence="8 9">
    <name type="scientific">Streptosporangium saharense</name>
    <dbReference type="NCBI Taxonomy" id="1706840"/>
    <lineage>
        <taxon>Bacteria</taxon>
        <taxon>Bacillati</taxon>
        <taxon>Actinomycetota</taxon>
        <taxon>Actinomycetes</taxon>
        <taxon>Streptosporangiales</taxon>
        <taxon>Streptosporangiaceae</taxon>
        <taxon>Streptosporangium</taxon>
    </lineage>
</organism>
<dbReference type="PROSITE" id="PS51900">
    <property type="entry name" value="CB"/>
    <property type="match status" value="1"/>
</dbReference>
<dbReference type="InterPro" id="IPR044068">
    <property type="entry name" value="CB"/>
</dbReference>
<dbReference type="Proteomes" id="UP000552644">
    <property type="component" value="Unassembled WGS sequence"/>
</dbReference>
<evidence type="ECO:0000259" key="7">
    <source>
        <dbReference type="PROSITE" id="PS51900"/>
    </source>
</evidence>
<dbReference type="PANTHER" id="PTHR30349">
    <property type="entry name" value="PHAGE INTEGRASE-RELATED"/>
    <property type="match status" value="1"/>
</dbReference>
<dbReference type="Pfam" id="PF00589">
    <property type="entry name" value="Phage_integrase"/>
    <property type="match status" value="1"/>
</dbReference>
<evidence type="ECO:0000256" key="3">
    <source>
        <dbReference type="ARBA" id="ARBA00023172"/>
    </source>
</evidence>
<keyword evidence="3" id="KW-0233">DNA recombination</keyword>
<comment type="caution">
    <text evidence="8">The sequence shown here is derived from an EMBL/GenBank/DDBJ whole genome shotgun (WGS) entry which is preliminary data.</text>
</comment>
<dbReference type="InterPro" id="IPR010998">
    <property type="entry name" value="Integrase_recombinase_N"/>
</dbReference>
<feature type="domain" description="Core-binding (CB)" evidence="7">
    <location>
        <begin position="88"/>
        <end position="199"/>
    </location>
</feature>
<sequence>MTTRTTLDTPGEEPKRQSRRRMRKRSNGEGSIWPRKDGRYGYAAFVPTTGGTVKRVQGSARSQEEARKKLTELLKNADEGIPVSSENWTVSDYLNYWLKHIVKEERRPKTYQGYESVVRLHLIPGLGKRRLNKLNAQDVRLFITQTRTECQCCKHGWDSSRETPVCCALKAGKCCESRLSTRMVQSVHAVLRNALESAVREEIIPRNAAKLVKVPVPKYKVNRGLTVLQARAVLKAAKEHRLSALYVLALCLGLRRGELLGLRWVDVDLDGAKLEVIQTLQRVGGRLQFVRPKTNDSERTVPLPSICVEALREHRRRQFAERSDHWEDWEENSLVFPSRRGTPMEPDNLRRSWGAIREAAGLGEMRFHDLRHTCVTLLLNLGVPPQTVRDIVGHSDIEVTMTIYAHVSLDDKRHALGKLGETLA</sequence>
<dbReference type="SUPFAM" id="SSF56349">
    <property type="entry name" value="DNA breaking-rejoining enzymes"/>
    <property type="match status" value="1"/>
</dbReference>
<proteinExistence type="predicted"/>
<evidence type="ECO:0000313" key="9">
    <source>
        <dbReference type="Proteomes" id="UP000552644"/>
    </source>
</evidence>
<dbReference type="Pfam" id="PF14659">
    <property type="entry name" value="Phage_int_SAM_3"/>
    <property type="match status" value="1"/>
</dbReference>
<evidence type="ECO:0000313" key="8">
    <source>
        <dbReference type="EMBL" id="MBB4919095.1"/>
    </source>
</evidence>
<protein>
    <submittedName>
        <fullName evidence="8">Integrase</fullName>
    </submittedName>
</protein>
<keyword evidence="2 4" id="KW-0238">DNA-binding</keyword>
<dbReference type="InterPro" id="IPR013762">
    <property type="entry name" value="Integrase-like_cat_sf"/>
</dbReference>
<dbReference type="PANTHER" id="PTHR30349:SF91">
    <property type="entry name" value="INTA PROTEIN"/>
    <property type="match status" value="1"/>
</dbReference>
<dbReference type="GO" id="GO:0015074">
    <property type="term" value="P:DNA integration"/>
    <property type="evidence" value="ECO:0007669"/>
    <property type="project" value="UniProtKB-KW"/>
</dbReference>
<keyword evidence="1" id="KW-0229">DNA integration</keyword>
<feature type="domain" description="Tyr recombinase" evidence="6">
    <location>
        <begin position="220"/>
        <end position="417"/>
    </location>
</feature>
<evidence type="ECO:0000256" key="2">
    <source>
        <dbReference type="ARBA" id="ARBA00023125"/>
    </source>
</evidence>
<evidence type="ECO:0000256" key="1">
    <source>
        <dbReference type="ARBA" id="ARBA00022908"/>
    </source>
</evidence>
<dbReference type="InterPro" id="IPR002104">
    <property type="entry name" value="Integrase_catalytic"/>
</dbReference>
<evidence type="ECO:0000259" key="6">
    <source>
        <dbReference type="PROSITE" id="PS51898"/>
    </source>
</evidence>
<name>A0A7W7VR85_9ACTN</name>
<dbReference type="CDD" id="cd01189">
    <property type="entry name" value="INT_ICEBs1_C_like"/>
    <property type="match status" value="1"/>
</dbReference>
<evidence type="ECO:0000256" key="4">
    <source>
        <dbReference type="PROSITE-ProRule" id="PRU01248"/>
    </source>
</evidence>
<dbReference type="InterPro" id="IPR011010">
    <property type="entry name" value="DNA_brk_join_enz"/>
</dbReference>
<dbReference type="GO" id="GO:0006310">
    <property type="term" value="P:DNA recombination"/>
    <property type="evidence" value="ECO:0007669"/>
    <property type="project" value="UniProtKB-KW"/>
</dbReference>
<evidence type="ECO:0000256" key="5">
    <source>
        <dbReference type="SAM" id="MobiDB-lite"/>
    </source>
</evidence>
<dbReference type="InterPro" id="IPR004107">
    <property type="entry name" value="Integrase_SAM-like_N"/>
</dbReference>
<dbReference type="PROSITE" id="PS51898">
    <property type="entry name" value="TYR_RECOMBINASE"/>
    <property type="match status" value="1"/>
</dbReference>
<reference evidence="8 9" key="1">
    <citation type="submission" date="2020-08" db="EMBL/GenBank/DDBJ databases">
        <title>Genomic Encyclopedia of Type Strains, Phase III (KMG-III): the genomes of soil and plant-associated and newly described type strains.</title>
        <authorList>
            <person name="Whitman W."/>
        </authorList>
    </citation>
    <scope>NUCLEOTIDE SEQUENCE [LARGE SCALE GENOMIC DNA]</scope>
    <source>
        <strain evidence="8 9">CECT 8840</strain>
    </source>
</reference>